<dbReference type="PROSITE" id="PS50995">
    <property type="entry name" value="HTH_MARR_2"/>
    <property type="match status" value="1"/>
</dbReference>
<keyword evidence="3" id="KW-1185">Reference proteome</keyword>
<evidence type="ECO:0000259" key="1">
    <source>
        <dbReference type="PROSITE" id="PS50995"/>
    </source>
</evidence>
<dbReference type="InterPro" id="IPR039422">
    <property type="entry name" value="MarR/SlyA-like"/>
</dbReference>
<dbReference type="EMBL" id="JAHQCX010000005">
    <property type="protein sequence ID" value="MBU9726205.1"/>
    <property type="molecule type" value="Genomic_DNA"/>
</dbReference>
<reference evidence="2 3" key="1">
    <citation type="submission" date="2021-06" db="EMBL/GenBank/DDBJ databases">
        <title>Description of novel taxa of the family Lachnospiraceae.</title>
        <authorList>
            <person name="Chaplin A.V."/>
            <person name="Sokolova S.R."/>
            <person name="Pikina A.P."/>
            <person name="Korzhanova M."/>
            <person name="Belova V."/>
            <person name="Korostin D."/>
            <person name="Efimov B.A."/>
        </authorList>
    </citation>
    <scope>NUCLEOTIDE SEQUENCE [LARGE SCALE GENOMIC DNA]</scope>
    <source>
        <strain evidence="2 3">ASD4241</strain>
    </source>
</reference>
<protein>
    <submittedName>
        <fullName evidence="2">MarR family transcriptional regulator</fullName>
    </submittedName>
</protein>
<dbReference type="SMART" id="SM00347">
    <property type="entry name" value="HTH_MARR"/>
    <property type="match status" value="1"/>
</dbReference>
<proteinExistence type="predicted"/>
<organism evidence="2 3">
    <name type="scientific">Diplocloster modestus</name>
    <dbReference type="NCBI Taxonomy" id="2850322"/>
    <lineage>
        <taxon>Bacteria</taxon>
        <taxon>Bacillati</taxon>
        <taxon>Bacillota</taxon>
        <taxon>Clostridia</taxon>
        <taxon>Lachnospirales</taxon>
        <taxon>Lachnospiraceae</taxon>
        <taxon>Diplocloster</taxon>
    </lineage>
</organism>
<comment type="caution">
    <text evidence="2">The sequence shown here is derived from an EMBL/GenBank/DDBJ whole genome shotgun (WGS) entry which is preliminary data.</text>
</comment>
<name>A0ABS6K6R7_9FIRM</name>
<evidence type="ECO:0000313" key="3">
    <source>
        <dbReference type="Proteomes" id="UP001314681"/>
    </source>
</evidence>
<dbReference type="PRINTS" id="PR00598">
    <property type="entry name" value="HTHMARR"/>
</dbReference>
<dbReference type="PANTHER" id="PTHR33164">
    <property type="entry name" value="TRANSCRIPTIONAL REGULATOR, MARR FAMILY"/>
    <property type="match status" value="1"/>
</dbReference>
<feature type="domain" description="HTH marR-type" evidence="1">
    <location>
        <begin position="1"/>
        <end position="141"/>
    </location>
</feature>
<accession>A0ABS6K6R7</accession>
<dbReference type="SUPFAM" id="SSF46785">
    <property type="entry name" value="Winged helix' DNA-binding domain"/>
    <property type="match status" value="1"/>
</dbReference>
<dbReference type="InterPro" id="IPR000835">
    <property type="entry name" value="HTH_MarR-typ"/>
</dbReference>
<dbReference type="Gene3D" id="1.10.10.10">
    <property type="entry name" value="Winged helix-like DNA-binding domain superfamily/Winged helix DNA-binding domain"/>
    <property type="match status" value="1"/>
</dbReference>
<dbReference type="PANTHER" id="PTHR33164:SF89">
    <property type="entry name" value="MARR FAMILY REGULATORY PROTEIN"/>
    <property type="match status" value="1"/>
</dbReference>
<evidence type="ECO:0000313" key="2">
    <source>
        <dbReference type="EMBL" id="MBU9726205.1"/>
    </source>
</evidence>
<dbReference type="InterPro" id="IPR036388">
    <property type="entry name" value="WH-like_DNA-bd_sf"/>
</dbReference>
<gene>
    <name evidence="2" type="ORF">KTH90_09275</name>
</gene>
<dbReference type="Pfam" id="PF12802">
    <property type="entry name" value="MarR_2"/>
    <property type="match status" value="1"/>
</dbReference>
<dbReference type="InterPro" id="IPR036390">
    <property type="entry name" value="WH_DNA-bd_sf"/>
</dbReference>
<sequence length="151" mass="16961">MKIPKNKQHIMFGGVFVLANKLQLAADKRVHGLSTKQWFLLRNLSDLSADPPPTITMLARETDTSRQNVSKMLEVLQRRGYVELRDSTEDHRSQSVVLTMQGRQILRLTAQESVPFFTELFSGISDEECGAAAGVIVKLIDNLNKMQGDMT</sequence>
<dbReference type="RefSeq" id="WP_158351111.1">
    <property type="nucleotide sequence ID" value="NZ_JAHQCX010000005.1"/>
</dbReference>
<dbReference type="Proteomes" id="UP001314681">
    <property type="component" value="Unassembled WGS sequence"/>
</dbReference>